<evidence type="ECO:0000256" key="1">
    <source>
        <dbReference type="SAM" id="Coils"/>
    </source>
</evidence>
<feature type="domain" description="GAG-pre-integrase" evidence="3">
    <location>
        <begin position="668"/>
        <end position="717"/>
    </location>
</feature>
<dbReference type="AlphaFoldDB" id="A0A6L2L7L5"/>
<evidence type="ECO:0000259" key="3">
    <source>
        <dbReference type="Pfam" id="PF13976"/>
    </source>
</evidence>
<dbReference type="Pfam" id="PF13976">
    <property type="entry name" value="gag_pre-integrs"/>
    <property type="match status" value="1"/>
</dbReference>
<feature type="region of interest" description="Disordered" evidence="2">
    <location>
        <begin position="511"/>
        <end position="535"/>
    </location>
</feature>
<comment type="caution">
    <text evidence="5">The sequence shown here is derived from an EMBL/GenBank/DDBJ whole genome shotgun (WGS) entry which is preliminary data.</text>
</comment>
<evidence type="ECO:0000313" key="5">
    <source>
        <dbReference type="EMBL" id="GEU57823.1"/>
    </source>
</evidence>
<feature type="region of interest" description="Disordered" evidence="2">
    <location>
        <begin position="862"/>
        <end position="886"/>
    </location>
</feature>
<keyword evidence="1" id="KW-0175">Coiled coil</keyword>
<dbReference type="InterPro" id="IPR057670">
    <property type="entry name" value="SH3_retrovirus"/>
</dbReference>
<protein>
    <submittedName>
        <fullName evidence="5">Integrase, catalytic region, zinc finger, CCHC-type, peptidase aspartic, catalytic</fullName>
    </submittedName>
</protein>
<dbReference type="InterPro" id="IPR025724">
    <property type="entry name" value="GAG-pre-integrase_dom"/>
</dbReference>
<feature type="coiled-coil region" evidence="1">
    <location>
        <begin position="330"/>
        <end position="364"/>
    </location>
</feature>
<name>A0A6L2L7L5_TANCI</name>
<evidence type="ECO:0000256" key="2">
    <source>
        <dbReference type="SAM" id="MobiDB-lite"/>
    </source>
</evidence>
<evidence type="ECO:0000259" key="4">
    <source>
        <dbReference type="Pfam" id="PF25597"/>
    </source>
</evidence>
<feature type="compositionally biased region" description="Polar residues" evidence="2">
    <location>
        <begin position="511"/>
        <end position="530"/>
    </location>
</feature>
<accession>A0A6L2L7L5</accession>
<gene>
    <name evidence="5" type="ORF">Tci_029801</name>
</gene>
<organism evidence="5">
    <name type="scientific">Tanacetum cinerariifolium</name>
    <name type="common">Dalmatian daisy</name>
    <name type="synonym">Chrysanthemum cinerariifolium</name>
    <dbReference type="NCBI Taxonomy" id="118510"/>
    <lineage>
        <taxon>Eukaryota</taxon>
        <taxon>Viridiplantae</taxon>
        <taxon>Streptophyta</taxon>
        <taxon>Embryophyta</taxon>
        <taxon>Tracheophyta</taxon>
        <taxon>Spermatophyta</taxon>
        <taxon>Magnoliopsida</taxon>
        <taxon>eudicotyledons</taxon>
        <taxon>Gunneridae</taxon>
        <taxon>Pentapetalae</taxon>
        <taxon>asterids</taxon>
        <taxon>campanulids</taxon>
        <taxon>Asterales</taxon>
        <taxon>Asteraceae</taxon>
        <taxon>Asteroideae</taxon>
        <taxon>Anthemideae</taxon>
        <taxon>Anthemidinae</taxon>
        <taxon>Tanacetum</taxon>
    </lineage>
</organism>
<proteinExistence type="predicted"/>
<reference evidence="5" key="1">
    <citation type="journal article" date="2019" name="Sci. Rep.">
        <title>Draft genome of Tanacetum cinerariifolium, the natural source of mosquito coil.</title>
        <authorList>
            <person name="Yamashiro T."/>
            <person name="Shiraishi A."/>
            <person name="Satake H."/>
            <person name="Nakayama K."/>
        </authorList>
    </citation>
    <scope>NUCLEOTIDE SEQUENCE</scope>
</reference>
<feature type="domain" description="Retroviral polymerase SH3-like" evidence="4">
    <location>
        <begin position="735"/>
        <end position="780"/>
    </location>
</feature>
<dbReference type="EMBL" id="BKCJ010003898">
    <property type="protein sequence ID" value="GEU57823.1"/>
    <property type="molecule type" value="Genomic_DNA"/>
</dbReference>
<sequence length="886" mass="101820">MDDQMRMLIQERNFREEKLKKKLHSLQLQLNHTIHHKKIMQDSVNTLQQDFKQKEMKLLNDFSQLKTLKNKLKNKLYIQHQSIQTVHMMLKPNTMCDEDREKDIVDPNPFHLKKAKMVQPTLYDGDEIFKPHHIPVTIHDSEETLEMAETTRQKMSEKMNNPKSVAKRVKIIPPNYSKGVQKTLVTKVKDMKEIFKSMEAEVDQNAIDLRSGEIERKNLLITNENLIAKCIAQDVFYTVTNSALTASQFHELSIAYNVAKTRAIKLEAEILNLHKNIQNDDHDNMVKHLSRLDVDNLNLQLKYQHLKDRTKTSKSRTSKDAPEFDAFFELNEKDAQLQTHRNTIRKLKAQISQLKANKSDVTGTLLPQPLESQNFQLHDNFNKLQKENDCFQAENSKIKHHYKELYDSIKITCATHIEKITSLLNEIETLKRTSDNSLKYACVYTKTSQELLENMIASCPKTVNKRDRYNASTHTKRNKHVTFAEPLETSPNNTSTQVKHLNEPKTNVLAISSTGGNSVTKASRSQPRSNTKIDRSLTAKSRHKKNVEAHLRNNKSDLHKKNRVDSGISFKRAVVNLNSNSHFKTCNKCMISFNHDECVAKFLKSSNKSQSRKFRESNRVYYVEGLGHNLFSVGQFCDSDLEVAFRKHTCFVRDLYGVDLSKGTRGTNLYTISIEYMMQSSPICLLSKASKNKSWLWHRRLNHLNFGTINDLARKDLSINGKKYILVIVDDYSSEDLRKLQAKVDIGFFVGYAPDRKGYRIYKKQTQQFMETIHITFDELTGQTAPDHISLRPTPKLLTHGYIISELVQNSVSLTPYVPPSKKDYEIMFQQLFDEYFNPPPRAVSLVSVVVAALRAVDLAGSPSSTTIDQDVPSASTSPTTQEIQS</sequence>
<dbReference type="Pfam" id="PF25597">
    <property type="entry name" value="SH3_retrovirus"/>
    <property type="match status" value="1"/>
</dbReference>